<sequence>MNLIAEQSYIKIVREVSSIDQIDIEQKRKMYLYKEKIVTQHREFSIEDILDISYRFIGEDGGLLYLHTKYGVYSYIVKSSPAAFVEAFKDYRETIRQDKGNVK</sequence>
<keyword evidence="2" id="KW-1185">Reference proteome</keyword>
<proteinExistence type="predicted"/>
<dbReference type="EMBL" id="JBHSAO010000007">
    <property type="protein sequence ID" value="MFC4024243.1"/>
    <property type="molecule type" value="Genomic_DNA"/>
</dbReference>
<organism evidence="1 2">
    <name type="scientific">Oceanobacillus longus</name>
    <dbReference type="NCBI Taxonomy" id="930120"/>
    <lineage>
        <taxon>Bacteria</taxon>
        <taxon>Bacillati</taxon>
        <taxon>Bacillota</taxon>
        <taxon>Bacilli</taxon>
        <taxon>Bacillales</taxon>
        <taxon>Bacillaceae</taxon>
        <taxon>Oceanobacillus</taxon>
    </lineage>
</organism>
<reference evidence="2" key="1">
    <citation type="journal article" date="2019" name="Int. J. Syst. Evol. Microbiol.">
        <title>The Global Catalogue of Microorganisms (GCM) 10K type strain sequencing project: providing services to taxonomists for standard genome sequencing and annotation.</title>
        <authorList>
            <consortium name="The Broad Institute Genomics Platform"/>
            <consortium name="The Broad Institute Genome Sequencing Center for Infectious Disease"/>
            <person name="Wu L."/>
            <person name="Ma J."/>
        </authorList>
    </citation>
    <scope>NUCLEOTIDE SEQUENCE [LARGE SCALE GENOMIC DNA]</scope>
    <source>
        <strain evidence="2">IBRC-M 10703</strain>
    </source>
</reference>
<dbReference type="Proteomes" id="UP001595772">
    <property type="component" value="Unassembled WGS sequence"/>
</dbReference>
<name>A0ABV8GWK4_9BACI</name>
<gene>
    <name evidence="1" type="ORF">ACFOUV_10605</name>
</gene>
<evidence type="ECO:0000313" key="1">
    <source>
        <dbReference type="EMBL" id="MFC4024243.1"/>
    </source>
</evidence>
<dbReference type="RefSeq" id="WP_379496737.1">
    <property type="nucleotide sequence ID" value="NZ_JBHSAO010000007.1"/>
</dbReference>
<accession>A0ABV8GWK4</accession>
<evidence type="ECO:0000313" key="2">
    <source>
        <dbReference type="Proteomes" id="UP001595772"/>
    </source>
</evidence>
<protein>
    <submittedName>
        <fullName evidence="1">Uncharacterized protein</fullName>
    </submittedName>
</protein>
<comment type="caution">
    <text evidence="1">The sequence shown here is derived from an EMBL/GenBank/DDBJ whole genome shotgun (WGS) entry which is preliminary data.</text>
</comment>